<dbReference type="PANTHER" id="PTHR15600:SF42">
    <property type="entry name" value="SACSIN"/>
    <property type="match status" value="1"/>
</dbReference>
<dbReference type="PROSITE" id="PS50097">
    <property type="entry name" value="BTB"/>
    <property type="match status" value="1"/>
</dbReference>
<dbReference type="Pfam" id="PF25794">
    <property type="entry name" value="SACS"/>
    <property type="match status" value="2"/>
</dbReference>
<dbReference type="HOGENOM" id="CLU_000417_1_0_1"/>
<sequence length="2575" mass="288031">MTFGERVSPVAAIQAILHDYPYSASILRELLQNSDDAGATTQIFVLDKGVRPALMAYNDSEFQEADWEAIQSIHESSKRADTSKIGKYGVGFRACYHITDQPQILSGSSFAVLDPLHSNGEKIEYDKFKTGEYRKDFDFFSSMFNPTSFTGTAIRLPLRSTRSELSQRIVLADQLQKMIADYISEELNVSLLFLDRLQTIKIWETSNGDKTCLATWTKSGTTSSSQDPSLPLVTYNTVLSDGNTEHSWRIVQTQNSEDEAISRLSQLAGSESVNFIVQKHKLRSDVRVAYPLTSQEGVSGRLFTFLPLPSMTAFPIHIHALFALTSSRQSLRNANETGIVEGTDNDVLIKWNHLLFNHYIPQGWGYLLKTLAEEGSCSDIFSAWPPYCSFITSGDGIYWQDILPRTFRIVVDSELKVWPKVSSEGSTTYVDLKSSLIVAQGQVDAEVLAVLAVLGLTLVQLPQRLLDLVDDSMTKLSPSVAHGRLQKVLDRFDQLSADQRGLVCKYLLSDSDISNIFGLPLIPVFNGSFVALHHRNKSSQRFIALTKCEVAVFGTFACDAIPLDQLSPAMARLLREQGIIRANVDLLGPLHVLDYLSNEAQVLSNERLMEFWCWVVDWHLKEELINLLKVNEALRLIPTTKGPQPVPLLVFNVMQNADNVQLFEKLGLAFIISVLPLPVISLLLNHAILKNASDLNDFVTAVNLDSMPSLADDEAKMVFNHIMAYHGPVSGDALAKLRKLPIFPVLVPAEEPSPRLSSNSSVTWRSIHEITIKGISPLKLIPIADDTHFLSESNIRDTTSSILKKLRISVLKDEDILLRSLELFTSQPKPLQAAFISYMKLNQYRLVNVVQVLQKTAFLLATDGSSQSPENVIDPKSPLADLLPQGCKDSRVPVNDDEYDNRLFDDFRALHLTKTTLEADLVQERISYISSNSSSPEAITVASSLLKLMNKLIFSHHGLSIDPNMSWLPTANGLSTSKQCINSGRRDTDLFDEVLVTLDESISISPSFKELLDWNKPLPLDILATQLRRVLESSLSDVQSRKIRNIIKELSNRQLSDADVQVIRTAADGRAWIPTKSGQLAQPSRVVFVNVEDSSGFHEAAFSKIDKEIYQFLCSIGCLERPTAAVIIEELKALQEQSKEDGPVVQRAIVLLEMLPGSMKEEEFASLLVPDELGNLVPLSSGIRYYSGSGDVGANNDIIIAHHLVTERLAEKLRVNRLGLEAEDDIDLGGKPITTIRNTLKQYAPEQFFTEFIANASDAKATQFSLLIDDHEGPTDPKNLFSAGMAAFQSASLVVYNDGVFDANDFKGIRDTGIGGKSGRSDVIGYFGLGALSMFHFTELAMIVSGGHVLFLNPAKHSLGYRDRNSVLLPLPHVKRLYRGHLEPLDGLFGFDLNSTEFYQGTIFRLPLRKQLHLTNEANAVSLVPWSTKTAHAMLLVLFDSLACKSLLFTGLTRIDLRTRWDSQLETLRSIEVTRQPDNSSAGVSFESEIATFTTMNVQTKWLILSKPVKIPEQFGKALQGRNNILPVKVAAALEDVETMSKDRNLFCTLPLPVTTALPVHISAPFILEQDRRNIRLDDLGTGSKYNRWLLSSEIPRLYLYLLETLLSTQGTNKTWWPPTSRNGGNSMASQVFIDAFWTPEVLATSPRRIFASRTDPSTYLAPKDAVLLDEKHSFTKTLSRIVDVSRPAKVVDLSGPSMDAAFKAGLHFIDAPFVKTLLQDFQVCQQLDEHEKRMAFLFLCSGLGDIPLHGLPLLPLEDGSYATISSKSTSDRTYYVLDKASGTSYPPFRKDRLIHREFKAFLLGNGYNRPWQRLLDDYNVSPLTDEGIVKLTRESIEPADEFVGDHAHETWVNDFWRAKVAKPQAVSQFPLVSTFEPLHYISFRKVDDPSVIVLEDKPSEQQLYYSVLQKLGLTIVVRQTLPSHLRAAVKMKKLGVYPSFLNFVAEHPGKFSAMRQLTADYQEVLGSWIRLQLLHTPKQFAHIACHVPVWPVQQGANTRLAALKDNDVTILPRRMPMTTLGPFTNHVIMDWEESMKSVNIEPCTAQRIVELLRVSADTIIRPGERDKYKEFIKNFLKMDKVGDHPVLVPNSNFALRPASDLFETAELFVATFKSNSPLLLSQDFQHFAEDLEKYGLKRQHRMGLSMFIECAAAFDSDRDRNKRARGEVLYGYFNSLRLSPQDTPRCCELDNFRFIPRIDKQRPGYGEVDTIGYMADDLPRVLLAPAQITIPAFEAICWSQKGKTNPSPNTTLCGTYQSLGKPNGSDVLAHLLVLAEIARDHGRHSGLLSDLKATYRWLNDHADDIADLILPRCNDKLFLNVDNPESDKWVWDSASKLVIGNHDVGKIREVKGYLRNYNELLNAAGVRSVRKGPAIPILAREDTSPGLRERFNNMRQTGFDTNVVFVAQDRHSPILPAHKVWLVANNNHFQTVFFGSGMMEAQALEGAHSVTVGRSSMCVNGVIDWFYVGKLPDSLTNSSNSNDEEVKQRLDLALEMLSLSDEWEVTDLHRHLQTFISNDPHFVNPYWVGSIREHAEASTAPELLEYCQGYEATNQTLIDDFAGNENGVEDDDEV</sequence>
<dbReference type="InterPro" id="IPR052972">
    <property type="entry name" value="Sacsin_chaperone_reg"/>
</dbReference>
<evidence type="ECO:0000313" key="3">
    <source>
        <dbReference type="Proteomes" id="UP000054549"/>
    </source>
</evidence>
<feature type="domain" description="BTB" evidence="1">
    <location>
        <begin position="2402"/>
        <end position="2476"/>
    </location>
</feature>
<dbReference type="STRING" id="946122.A0A0C2WY01"/>
<dbReference type="InterPro" id="IPR036890">
    <property type="entry name" value="HATPase_C_sf"/>
</dbReference>
<keyword evidence="3" id="KW-1185">Reference proteome</keyword>
<dbReference type="EMBL" id="KN818280">
    <property type="protein sequence ID" value="KIL61716.1"/>
    <property type="molecule type" value="Genomic_DNA"/>
</dbReference>
<evidence type="ECO:0000259" key="1">
    <source>
        <dbReference type="PROSITE" id="PS50097"/>
    </source>
</evidence>
<proteinExistence type="predicted"/>
<dbReference type="InParanoid" id="A0A0C2WY01"/>
<dbReference type="InterPro" id="IPR011333">
    <property type="entry name" value="SKP1/BTB/POZ_sf"/>
</dbReference>
<gene>
    <name evidence="2" type="ORF">M378DRAFT_129526</name>
</gene>
<dbReference type="PANTHER" id="PTHR15600">
    <property type="entry name" value="SACSIN"/>
    <property type="match status" value="1"/>
</dbReference>
<dbReference type="SUPFAM" id="SSF55874">
    <property type="entry name" value="ATPase domain of HSP90 chaperone/DNA topoisomerase II/histidine kinase"/>
    <property type="match status" value="2"/>
</dbReference>
<dbReference type="Proteomes" id="UP000054549">
    <property type="component" value="Unassembled WGS sequence"/>
</dbReference>
<dbReference type="InterPro" id="IPR058210">
    <property type="entry name" value="SACS/Nov_dom"/>
</dbReference>
<dbReference type="InterPro" id="IPR000210">
    <property type="entry name" value="BTB/POZ_dom"/>
</dbReference>
<reference evidence="2 3" key="1">
    <citation type="submission" date="2014-04" db="EMBL/GenBank/DDBJ databases">
        <title>Evolutionary Origins and Diversification of the Mycorrhizal Mutualists.</title>
        <authorList>
            <consortium name="DOE Joint Genome Institute"/>
            <consortium name="Mycorrhizal Genomics Consortium"/>
            <person name="Kohler A."/>
            <person name="Kuo A."/>
            <person name="Nagy L.G."/>
            <person name="Floudas D."/>
            <person name="Copeland A."/>
            <person name="Barry K.W."/>
            <person name="Cichocki N."/>
            <person name="Veneault-Fourrey C."/>
            <person name="LaButti K."/>
            <person name="Lindquist E.A."/>
            <person name="Lipzen A."/>
            <person name="Lundell T."/>
            <person name="Morin E."/>
            <person name="Murat C."/>
            <person name="Riley R."/>
            <person name="Ohm R."/>
            <person name="Sun H."/>
            <person name="Tunlid A."/>
            <person name="Henrissat B."/>
            <person name="Grigoriev I.V."/>
            <person name="Hibbett D.S."/>
            <person name="Martin F."/>
        </authorList>
    </citation>
    <scope>NUCLEOTIDE SEQUENCE [LARGE SCALE GENOMIC DNA]</scope>
    <source>
        <strain evidence="2 3">Koide BX008</strain>
    </source>
</reference>
<name>A0A0C2WY01_AMAMK</name>
<dbReference type="SUPFAM" id="SSF54695">
    <property type="entry name" value="POZ domain"/>
    <property type="match status" value="1"/>
</dbReference>
<organism evidence="2 3">
    <name type="scientific">Amanita muscaria (strain Koide BX008)</name>
    <dbReference type="NCBI Taxonomy" id="946122"/>
    <lineage>
        <taxon>Eukaryota</taxon>
        <taxon>Fungi</taxon>
        <taxon>Dikarya</taxon>
        <taxon>Basidiomycota</taxon>
        <taxon>Agaricomycotina</taxon>
        <taxon>Agaricomycetes</taxon>
        <taxon>Agaricomycetidae</taxon>
        <taxon>Agaricales</taxon>
        <taxon>Pluteineae</taxon>
        <taxon>Amanitaceae</taxon>
        <taxon>Amanita</taxon>
    </lineage>
</organism>
<dbReference type="NCBIfam" id="NF047352">
    <property type="entry name" value="P_loop_sacsin"/>
    <property type="match status" value="1"/>
</dbReference>
<dbReference type="Gene3D" id="3.30.565.10">
    <property type="entry name" value="Histidine kinase-like ATPase, C-terminal domain"/>
    <property type="match status" value="1"/>
</dbReference>
<dbReference type="Gene3D" id="3.30.710.10">
    <property type="entry name" value="Potassium Channel Kv1.1, Chain A"/>
    <property type="match status" value="1"/>
</dbReference>
<dbReference type="GO" id="GO:0030544">
    <property type="term" value="F:Hsp70 protein binding"/>
    <property type="evidence" value="ECO:0007669"/>
    <property type="project" value="TreeGrafter"/>
</dbReference>
<dbReference type="OrthoDB" id="1262810at2759"/>
<protein>
    <recommendedName>
        <fullName evidence="1">BTB domain-containing protein</fullName>
    </recommendedName>
</protein>
<accession>A0A0C2WY01</accession>
<evidence type="ECO:0000313" key="2">
    <source>
        <dbReference type="EMBL" id="KIL61716.1"/>
    </source>
</evidence>